<dbReference type="Proteomes" id="UP000256964">
    <property type="component" value="Unassembled WGS sequence"/>
</dbReference>
<evidence type="ECO:0000313" key="3">
    <source>
        <dbReference type="EMBL" id="RDX42331.1"/>
    </source>
</evidence>
<accession>A0A371CPY7</accession>
<proteinExistence type="predicted"/>
<evidence type="ECO:0008006" key="5">
    <source>
        <dbReference type="Google" id="ProtNLM"/>
    </source>
</evidence>
<dbReference type="PANTHER" id="PTHR31836">
    <property type="match status" value="1"/>
</dbReference>
<dbReference type="AlphaFoldDB" id="A0A371CPY7"/>
<evidence type="ECO:0000313" key="4">
    <source>
        <dbReference type="Proteomes" id="UP000256964"/>
    </source>
</evidence>
<keyword evidence="1 2" id="KW-0732">Signal</keyword>
<protein>
    <recommendedName>
        <fullName evidence="5">RlpA-like protein double-psi beta-barrel domain-containing protein</fullName>
    </recommendedName>
</protein>
<name>A0A371CPY7_9APHY</name>
<gene>
    <name evidence="3" type="ORF">OH76DRAFT_114754</name>
</gene>
<dbReference type="STRING" id="139420.A0A371CPY7"/>
<dbReference type="InterPro" id="IPR036908">
    <property type="entry name" value="RlpA-like_sf"/>
</dbReference>
<dbReference type="InterPro" id="IPR051477">
    <property type="entry name" value="Expansin_CellWall"/>
</dbReference>
<evidence type="ECO:0000256" key="1">
    <source>
        <dbReference type="ARBA" id="ARBA00022729"/>
    </source>
</evidence>
<dbReference type="PROSITE" id="PS51257">
    <property type="entry name" value="PROKAR_LIPOPROTEIN"/>
    <property type="match status" value="1"/>
</dbReference>
<sequence length="127" mass="13305">MRSFTLFFAILSAATFGCAQTISGGDAMFHSGGIGSCGRSYGDTDFVVSVDHATMAQFAGTETDPTRNPLCGRQMVITSPDNKAITVTVEDTCFICSTGSVDLTRGAFQLLAPLSAGIIHGISWTLI</sequence>
<dbReference type="OrthoDB" id="623670at2759"/>
<keyword evidence="4" id="KW-1185">Reference proteome</keyword>
<feature type="chain" id="PRO_5016928252" description="RlpA-like protein double-psi beta-barrel domain-containing protein" evidence="2">
    <location>
        <begin position="20"/>
        <end position="127"/>
    </location>
</feature>
<dbReference type="CDD" id="cd22191">
    <property type="entry name" value="DPBB_RlpA_EXP_N-like"/>
    <property type="match status" value="1"/>
</dbReference>
<dbReference type="SUPFAM" id="SSF50685">
    <property type="entry name" value="Barwin-like endoglucanases"/>
    <property type="match status" value="1"/>
</dbReference>
<dbReference type="Gene3D" id="2.40.40.10">
    <property type="entry name" value="RlpA-like domain"/>
    <property type="match status" value="1"/>
</dbReference>
<evidence type="ECO:0000256" key="2">
    <source>
        <dbReference type="SAM" id="SignalP"/>
    </source>
</evidence>
<dbReference type="PANTHER" id="PTHR31836:SF28">
    <property type="entry name" value="SRCR DOMAIN-CONTAINING PROTEIN-RELATED"/>
    <property type="match status" value="1"/>
</dbReference>
<dbReference type="EMBL" id="KZ857487">
    <property type="protein sequence ID" value="RDX42331.1"/>
    <property type="molecule type" value="Genomic_DNA"/>
</dbReference>
<reference evidence="3 4" key="1">
    <citation type="journal article" date="2018" name="Biotechnol. Biofuels">
        <title>Integrative visual omics of the white-rot fungus Polyporus brumalis exposes the biotechnological potential of its oxidative enzymes for delignifying raw plant biomass.</title>
        <authorList>
            <person name="Miyauchi S."/>
            <person name="Rancon A."/>
            <person name="Drula E."/>
            <person name="Hage H."/>
            <person name="Chaduli D."/>
            <person name="Favel A."/>
            <person name="Grisel S."/>
            <person name="Henrissat B."/>
            <person name="Herpoel-Gimbert I."/>
            <person name="Ruiz-Duenas F.J."/>
            <person name="Chevret D."/>
            <person name="Hainaut M."/>
            <person name="Lin J."/>
            <person name="Wang M."/>
            <person name="Pangilinan J."/>
            <person name="Lipzen A."/>
            <person name="Lesage-Meessen L."/>
            <person name="Navarro D."/>
            <person name="Riley R."/>
            <person name="Grigoriev I.V."/>
            <person name="Zhou S."/>
            <person name="Raouche S."/>
            <person name="Rosso M.N."/>
        </authorList>
    </citation>
    <scope>NUCLEOTIDE SEQUENCE [LARGE SCALE GENOMIC DNA]</scope>
    <source>
        <strain evidence="3 4">BRFM 1820</strain>
    </source>
</reference>
<organism evidence="3 4">
    <name type="scientific">Lentinus brumalis</name>
    <dbReference type="NCBI Taxonomy" id="2498619"/>
    <lineage>
        <taxon>Eukaryota</taxon>
        <taxon>Fungi</taxon>
        <taxon>Dikarya</taxon>
        <taxon>Basidiomycota</taxon>
        <taxon>Agaricomycotina</taxon>
        <taxon>Agaricomycetes</taxon>
        <taxon>Polyporales</taxon>
        <taxon>Polyporaceae</taxon>
        <taxon>Lentinus</taxon>
    </lineage>
</organism>
<feature type="signal peptide" evidence="2">
    <location>
        <begin position="1"/>
        <end position="19"/>
    </location>
</feature>